<dbReference type="AlphaFoldDB" id="A0A2T2WFE0"/>
<dbReference type="Proteomes" id="UP000241848">
    <property type="component" value="Unassembled WGS sequence"/>
</dbReference>
<proteinExistence type="predicted"/>
<dbReference type="Gene3D" id="3.30.420.10">
    <property type="entry name" value="Ribonuclease H-like superfamily/Ribonuclease H"/>
    <property type="match status" value="1"/>
</dbReference>
<sequence>MVRNDQDEAHLRNYQTIGATRYLQGHQKQGLTTGRHASATSFGAVAPATGQIVISAKDHATAETFQAFLDTLRAAFPDKTIHLVLDNAMIHHAQVLQPYLLDHPELDLRFLPPSSPHLNNTE</sequence>
<dbReference type="GO" id="GO:0003676">
    <property type="term" value="F:nucleic acid binding"/>
    <property type="evidence" value="ECO:0007669"/>
    <property type="project" value="InterPro"/>
</dbReference>
<name>A0A2T2WFE0_9FIRM</name>
<gene>
    <name evidence="2" type="ORF">C7B45_12720</name>
</gene>
<reference evidence="2 3" key="1">
    <citation type="journal article" date="2014" name="BMC Genomics">
        <title>Comparison of environmental and isolate Sulfobacillus genomes reveals diverse carbon, sulfur, nitrogen, and hydrogen metabolisms.</title>
        <authorList>
            <person name="Justice N.B."/>
            <person name="Norman A."/>
            <person name="Brown C.T."/>
            <person name="Singh A."/>
            <person name="Thomas B.C."/>
            <person name="Banfield J.F."/>
        </authorList>
    </citation>
    <scope>NUCLEOTIDE SEQUENCE [LARGE SCALE GENOMIC DNA]</scope>
    <source>
        <strain evidence="2">AMDSBA3</strain>
    </source>
</reference>
<feature type="domain" description="Tc1-like transposase DDE" evidence="1">
    <location>
        <begin position="7"/>
        <end position="122"/>
    </location>
</feature>
<dbReference type="Pfam" id="PF13358">
    <property type="entry name" value="DDE_3"/>
    <property type="match status" value="1"/>
</dbReference>
<comment type="caution">
    <text evidence="2">The sequence shown here is derived from an EMBL/GenBank/DDBJ whole genome shotgun (WGS) entry which is preliminary data.</text>
</comment>
<evidence type="ECO:0000313" key="3">
    <source>
        <dbReference type="Proteomes" id="UP000241848"/>
    </source>
</evidence>
<evidence type="ECO:0000259" key="1">
    <source>
        <dbReference type="Pfam" id="PF13358"/>
    </source>
</evidence>
<evidence type="ECO:0000313" key="2">
    <source>
        <dbReference type="EMBL" id="PSR20954.1"/>
    </source>
</evidence>
<dbReference type="EMBL" id="PXYV01000046">
    <property type="protein sequence ID" value="PSR20954.1"/>
    <property type="molecule type" value="Genomic_DNA"/>
</dbReference>
<dbReference type="InterPro" id="IPR036397">
    <property type="entry name" value="RNaseH_sf"/>
</dbReference>
<dbReference type="NCBIfam" id="NF033545">
    <property type="entry name" value="transpos_IS630"/>
    <property type="match status" value="1"/>
</dbReference>
<protein>
    <recommendedName>
        <fullName evidence="1">Tc1-like transposase DDE domain-containing protein</fullName>
    </recommendedName>
</protein>
<dbReference type="InterPro" id="IPR038717">
    <property type="entry name" value="Tc1-like_DDE_dom"/>
</dbReference>
<accession>A0A2T2WFE0</accession>
<dbReference type="InterPro" id="IPR047655">
    <property type="entry name" value="Transpos_IS630-like"/>
</dbReference>
<organism evidence="2 3">
    <name type="scientific">Sulfobacillus acidophilus</name>
    <dbReference type="NCBI Taxonomy" id="53633"/>
    <lineage>
        <taxon>Bacteria</taxon>
        <taxon>Bacillati</taxon>
        <taxon>Bacillota</taxon>
        <taxon>Clostridia</taxon>
        <taxon>Eubacteriales</taxon>
        <taxon>Clostridiales Family XVII. Incertae Sedis</taxon>
        <taxon>Sulfobacillus</taxon>
    </lineage>
</organism>